<keyword evidence="10" id="KW-1185">Reference proteome</keyword>
<dbReference type="GO" id="GO:0046983">
    <property type="term" value="F:protein dimerization activity"/>
    <property type="evidence" value="ECO:0007669"/>
    <property type="project" value="InterPro"/>
</dbReference>
<feature type="compositionally biased region" description="Polar residues" evidence="7">
    <location>
        <begin position="282"/>
        <end position="295"/>
    </location>
</feature>
<dbReference type="EMBL" id="JAAIUW010000005">
    <property type="protein sequence ID" value="KAF7829904.1"/>
    <property type="molecule type" value="Genomic_DNA"/>
</dbReference>
<dbReference type="InterPro" id="IPR002100">
    <property type="entry name" value="TF_MADSbox"/>
</dbReference>
<evidence type="ECO:0000256" key="3">
    <source>
        <dbReference type="ARBA" id="ARBA00023054"/>
    </source>
</evidence>
<dbReference type="Pfam" id="PF00319">
    <property type="entry name" value="SRF-TF"/>
    <property type="match status" value="1"/>
</dbReference>
<dbReference type="FunFam" id="3.40.1810.10:FF:000014">
    <property type="entry name" value="MADS-box transcription factor 41"/>
    <property type="match status" value="1"/>
</dbReference>
<dbReference type="PROSITE" id="PS50066">
    <property type="entry name" value="MADS_BOX_2"/>
    <property type="match status" value="1"/>
</dbReference>
<keyword evidence="3" id="KW-0175">Coiled coil</keyword>
<dbReference type="InterPro" id="IPR050142">
    <property type="entry name" value="MADS-box/MEF2_TF"/>
</dbReference>
<dbReference type="Proteomes" id="UP000634136">
    <property type="component" value="Unassembled WGS sequence"/>
</dbReference>
<name>A0A834U3Q8_9FABA</name>
<evidence type="ECO:0000256" key="6">
    <source>
        <dbReference type="ARBA" id="ARBA00023242"/>
    </source>
</evidence>
<dbReference type="Gene3D" id="3.40.1810.10">
    <property type="entry name" value="Transcription factor, MADS-box"/>
    <property type="match status" value="1"/>
</dbReference>
<dbReference type="PROSITE" id="PS00350">
    <property type="entry name" value="MADS_BOX_1"/>
    <property type="match status" value="1"/>
</dbReference>
<dbReference type="CDD" id="cd00265">
    <property type="entry name" value="MADS_MEF2_like"/>
    <property type="match status" value="1"/>
</dbReference>
<comment type="subcellular location">
    <subcellularLocation>
        <location evidence="1">Nucleus</location>
    </subcellularLocation>
</comment>
<protein>
    <submittedName>
        <fullName evidence="9">Agamous-like MADS-box protein AGL104</fullName>
    </submittedName>
</protein>
<keyword evidence="4" id="KW-0238">DNA-binding</keyword>
<feature type="domain" description="MADS-box" evidence="8">
    <location>
        <begin position="1"/>
        <end position="61"/>
    </location>
</feature>
<evidence type="ECO:0000313" key="9">
    <source>
        <dbReference type="EMBL" id="KAF7829904.1"/>
    </source>
</evidence>
<evidence type="ECO:0000259" key="8">
    <source>
        <dbReference type="PROSITE" id="PS50066"/>
    </source>
</evidence>
<dbReference type="InterPro" id="IPR036879">
    <property type="entry name" value="TF_MADSbox_sf"/>
</dbReference>
<feature type="region of interest" description="Disordered" evidence="7">
    <location>
        <begin position="78"/>
        <end position="97"/>
    </location>
</feature>
<dbReference type="GO" id="GO:0000977">
    <property type="term" value="F:RNA polymerase II transcription regulatory region sequence-specific DNA binding"/>
    <property type="evidence" value="ECO:0007669"/>
    <property type="project" value="InterPro"/>
</dbReference>
<feature type="region of interest" description="Disordered" evidence="7">
    <location>
        <begin position="282"/>
        <end position="310"/>
    </location>
</feature>
<evidence type="ECO:0000313" key="10">
    <source>
        <dbReference type="Proteomes" id="UP000634136"/>
    </source>
</evidence>
<organism evidence="9 10">
    <name type="scientific">Senna tora</name>
    <dbReference type="NCBI Taxonomy" id="362788"/>
    <lineage>
        <taxon>Eukaryota</taxon>
        <taxon>Viridiplantae</taxon>
        <taxon>Streptophyta</taxon>
        <taxon>Embryophyta</taxon>
        <taxon>Tracheophyta</taxon>
        <taxon>Spermatophyta</taxon>
        <taxon>Magnoliopsida</taxon>
        <taxon>eudicotyledons</taxon>
        <taxon>Gunneridae</taxon>
        <taxon>Pentapetalae</taxon>
        <taxon>rosids</taxon>
        <taxon>fabids</taxon>
        <taxon>Fabales</taxon>
        <taxon>Fabaceae</taxon>
        <taxon>Caesalpinioideae</taxon>
        <taxon>Cassia clade</taxon>
        <taxon>Senna</taxon>
    </lineage>
</organism>
<reference evidence="9" key="1">
    <citation type="submission" date="2020-09" db="EMBL/GenBank/DDBJ databases">
        <title>Genome-Enabled Discovery of Anthraquinone Biosynthesis in Senna tora.</title>
        <authorList>
            <person name="Kang S.-H."/>
            <person name="Pandey R.P."/>
            <person name="Lee C.-M."/>
            <person name="Sim J.-S."/>
            <person name="Jeong J.-T."/>
            <person name="Choi B.-S."/>
            <person name="Jung M."/>
            <person name="Ginzburg D."/>
            <person name="Zhao K."/>
            <person name="Won S.Y."/>
            <person name="Oh T.-J."/>
            <person name="Yu Y."/>
            <person name="Kim N.-H."/>
            <person name="Lee O.R."/>
            <person name="Lee T.-H."/>
            <person name="Bashyal P."/>
            <person name="Kim T.-S."/>
            <person name="Lee W.-H."/>
            <person name="Kawkins C."/>
            <person name="Kim C.-K."/>
            <person name="Kim J.S."/>
            <person name="Ahn B.O."/>
            <person name="Rhee S.Y."/>
            <person name="Sohng J.K."/>
        </authorList>
    </citation>
    <scope>NUCLEOTIDE SEQUENCE</scope>
    <source>
        <tissue evidence="9">Leaf</tissue>
    </source>
</reference>
<dbReference type="InterPro" id="IPR033896">
    <property type="entry name" value="MEF2-like_N"/>
</dbReference>
<dbReference type="GO" id="GO:0080092">
    <property type="term" value="P:regulation of pollen tube growth"/>
    <property type="evidence" value="ECO:0007669"/>
    <property type="project" value="UniProtKB-ARBA"/>
</dbReference>
<evidence type="ECO:0000256" key="7">
    <source>
        <dbReference type="SAM" id="MobiDB-lite"/>
    </source>
</evidence>
<feature type="compositionally biased region" description="Polar residues" evidence="7">
    <location>
        <begin position="219"/>
        <end position="228"/>
    </location>
</feature>
<dbReference type="GO" id="GO:0045944">
    <property type="term" value="P:positive regulation of transcription by RNA polymerase II"/>
    <property type="evidence" value="ECO:0007669"/>
    <property type="project" value="InterPro"/>
</dbReference>
<evidence type="ECO:0000256" key="5">
    <source>
        <dbReference type="ARBA" id="ARBA00023163"/>
    </source>
</evidence>
<evidence type="ECO:0000256" key="2">
    <source>
        <dbReference type="ARBA" id="ARBA00023015"/>
    </source>
</evidence>
<proteinExistence type="predicted"/>
<gene>
    <name evidence="9" type="ORF">G2W53_012237</name>
</gene>
<keyword evidence="2" id="KW-0805">Transcription regulation</keyword>
<dbReference type="GO" id="GO:0010152">
    <property type="term" value="P:pollen maturation"/>
    <property type="evidence" value="ECO:0007669"/>
    <property type="project" value="UniProtKB-ARBA"/>
</dbReference>
<keyword evidence="6" id="KW-0539">Nucleus</keyword>
<evidence type="ECO:0000256" key="1">
    <source>
        <dbReference type="ARBA" id="ARBA00004123"/>
    </source>
</evidence>
<keyword evidence="5" id="KW-0804">Transcription</keyword>
<dbReference type="OrthoDB" id="1898716at2759"/>
<feature type="region of interest" description="Disordered" evidence="7">
    <location>
        <begin position="219"/>
        <end position="240"/>
    </location>
</feature>
<comment type="caution">
    <text evidence="9">The sequence shown here is derived from an EMBL/GenBank/DDBJ whole genome shotgun (WGS) entry which is preliminary data.</text>
</comment>
<accession>A0A834U3Q8</accession>
<dbReference type="GO" id="GO:0005634">
    <property type="term" value="C:nucleus"/>
    <property type="evidence" value="ECO:0007669"/>
    <property type="project" value="UniProtKB-SubCell"/>
</dbReference>
<dbReference type="SUPFAM" id="SSF55455">
    <property type="entry name" value="SRF-like"/>
    <property type="match status" value="1"/>
</dbReference>
<evidence type="ECO:0000256" key="4">
    <source>
        <dbReference type="ARBA" id="ARBA00023125"/>
    </source>
</evidence>
<sequence length="310" mass="35109">MGRVKLEIKRIENTINRQVTYSKRRNGLIKKAYELSILCDIDIALIMFSPSGRVSHFSGRRRIEDVFTRFINLPDQERDGAVTYPNNPTEQPPYRSPGDINSDIEELQLEVGRLQQQLQMTEEQIRIYEPDPLKMTSTAELESSEKHLVDTLTRVMQRKEYLLSNHLSSYDPSGMQGMPTTFENVAWLPDASQNHSHIFDASVSLDPLRDLSSTVYDPFSQGTSSNADPRSIGECHVGNPTDGNLQAWPQGYTLYPPMQHEMVGPDMQEMMPPGQVNIPMNGSHVQVQPHSNEGASTEYECKPHHQLNGQ</sequence>
<dbReference type="PANTHER" id="PTHR48019">
    <property type="entry name" value="SERUM RESPONSE FACTOR HOMOLOG"/>
    <property type="match status" value="1"/>
</dbReference>
<dbReference type="AlphaFoldDB" id="A0A834U3Q8"/>
<dbReference type="SMART" id="SM00432">
    <property type="entry name" value="MADS"/>
    <property type="match status" value="1"/>
</dbReference>
<dbReference type="PRINTS" id="PR00404">
    <property type="entry name" value="MADSDOMAIN"/>
</dbReference>